<dbReference type="Proteomes" id="UP000305887">
    <property type="component" value="Unassembled WGS sequence"/>
</dbReference>
<protein>
    <recommendedName>
        <fullName evidence="1">HTH luxR-type domain-containing protein</fullName>
    </recommendedName>
</protein>
<comment type="caution">
    <text evidence="2">The sequence shown here is derived from an EMBL/GenBank/DDBJ whole genome shotgun (WGS) entry which is preliminary data.</text>
</comment>
<dbReference type="OrthoDB" id="5497412at2"/>
<feature type="domain" description="HTH luxR-type" evidence="1">
    <location>
        <begin position="285"/>
        <end position="342"/>
    </location>
</feature>
<dbReference type="RefSeq" id="WP_139074928.1">
    <property type="nucleotide sequence ID" value="NZ_VDFU01000001.1"/>
</dbReference>
<evidence type="ECO:0000259" key="1">
    <source>
        <dbReference type="SMART" id="SM00421"/>
    </source>
</evidence>
<keyword evidence="3" id="KW-1185">Reference proteome</keyword>
<sequence length="389" mass="41983">MVAIPATNEVFQHKDAELLAQAAKLPFAAIGSVSPGQQGYIKLRFGIGLPLENRTTQIPTGEIAALVKRLVAASAAAERDRADPEIILEPVEDSDRTLAWLKSDRCLIAAWFPLLGTTPFVTLVGPAVGATFPRWQRELARLTLMQESERMAGAQSTAPERDILDAILNRLTIPIALVDRNGRSVYANSAADREFGSGGILTLHEGRIVARSAEVGKRLQQAVRAATDGGARRSHVVLLSGDDEESRLPQRAVVVTPVPALRDLALVVCANRPQDGATLKMMLSELGLTPTEQRLASRLIHGDCLDDAAEQINVKLSTARSYLRSIFDKTGASRQSQLVAMALSLTPPTTLSESPDCNGAKPSRITARTGMEQPMMMSGDQPRRFLQQG</sequence>
<dbReference type="SUPFAM" id="SSF46894">
    <property type="entry name" value="C-terminal effector domain of the bipartite response regulators"/>
    <property type="match status" value="1"/>
</dbReference>
<accession>A0A5C4N2U5</accession>
<dbReference type="GO" id="GO:0003677">
    <property type="term" value="F:DNA binding"/>
    <property type="evidence" value="ECO:0007669"/>
    <property type="project" value="InterPro"/>
</dbReference>
<evidence type="ECO:0000313" key="2">
    <source>
        <dbReference type="EMBL" id="TNC53004.1"/>
    </source>
</evidence>
<name>A0A5C4N2U5_9RHOB</name>
<organism evidence="2 3">
    <name type="scientific">Rubellimicrobium rubrum</name>
    <dbReference type="NCBI Taxonomy" id="2585369"/>
    <lineage>
        <taxon>Bacteria</taxon>
        <taxon>Pseudomonadati</taxon>
        <taxon>Pseudomonadota</taxon>
        <taxon>Alphaproteobacteria</taxon>
        <taxon>Rhodobacterales</taxon>
        <taxon>Roseobacteraceae</taxon>
        <taxon>Rubellimicrobium</taxon>
    </lineage>
</organism>
<dbReference type="EMBL" id="VDFU01000001">
    <property type="protein sequence ID" value="TNC53004.1"/>
    <property type="molecule type" value="Genomic_DNA"/>
</dbReference>
<dbReference type="AlphaFoldDB" id="A0A5C4N2U5"/>
<dbReference type="InterPro" id="IPR016032">
    <property type="entry name" value="Sig_transdc_resp-reg_C-effctor"/>
</dbReference>
<proteinExistence type="predicted"/>
<gene>
    <name evidence="2" type="ORF">FHG66_01575</name>
</gene>
<reference evidence="2 3" key="1">
    <citation type="submission" date="2019-06" db="EMBL/GenBank/DDBJ databases">
        <title>YIM 131921 draft genome.</title>
        <authorList>
            <person name="Jiang L."/>
        </authorList>
    </citation>
    <scope>NUCLEOTIDE SEQUENCE [LARGE SCALE GENOMIC DNA]</scope>
    <source>
        <strain evidence="2 3">YIM 131921</strain>
    </source>
</reference>
<dbReference type="InterPro" id="IPR000792">
    <property type="entry name" value="Tscrpt_reg_LuxR_C"/>
</dbReference>
<dbReference type="Gene3D" id="1.10.10.10">
    <property type="entry name" value="Winged helix-like DNA-binding domain superfamily/Winged helix DNA-binding domain"/>
    <property type="match status" value="1"/>
</dbReference>
<dbReference type="InterPro" id="IPR036388">
    <property type="entry name" value="WH-like_DNA-bd_sf"/>
</dbReference>
<evidence type="ECO:0000313" key="3">
    <source>
        <dbReference type="Proteomes" id="UP000305887"/>
    </source>
</evidence>
<dbReference type="SMART" id="SM00421">
    <property type="entry name" value="HTH_LUXR"/>
    <property type="match status" value="1"/>
</dbReference>
<dbReference type="GO" id="GO:0006355">
    <property type="term" value="P:regulation of DNA-templated transcription"/>
    <property type="evidence" value="ECO:0007669"/>
    <property type="project" value="InterPro"/>
</dbReference>